<dbReference type="AlphaFoldDB" id="A0AAD3RVR8"/>
<proteinExistence type="predicted"/>
<organism evidence="2 3">
    <name type="scientific">Nepenthes gracilis</name>
    <name type="common">Slender pitcher plant</name>
    <dbReference type="NCBI Taxonomy" id="150966"/>
    <lineage>
        <taxon>Eukaryota</taxon>
        <taxon>Viridiplantae</taxon>
        <taxon>Streptophyta</taxon>
        <taxon>Embryophyta</taxon>
        <taxon>Tracheophyta</taxon>
        <taxon>Spermatophyta</taxon>
        <taxon>Magnoliopsida</taxon>
        <taxon>eudicotyledons</taxon>
        <taxon>Gunneridae</taxon>
        <taxon>Pentapetalae</taxon>
        <taxon>Caryophyllales</taxon>
        <taxon>Nepenthaceae</taxon>
        <taxon>Nepenthes</taxon>
    </lineage>
</organism>
<comment type="caution">
    <text evidence="2">The sequence shown here is derived from an EMBL/GenBank/DDBJ whole genome shotgun (WGS) entry which is preliminary data.</text>
</comment>
<feature type="region of interest" description="Disordered" evidence="1">
    <location>
        <begin position="1"/>
        <end position="60"/>
    </location>
</feature>
<name>A0AAD3RVR8_NEPGR</name>
<gene>
    <name evidence="2" type="ORF">Nepgr_000911</name>
</gene>
<feature type="compositionally biased region" description="Polar residues" evidence="1">
    <location>
        <begin position="1"/>
        <end position="17"/>
    </location>
</feature>
<reference evidence="2" key="1">
    <citation type="submission" date="2023-05" db="EMBL/GenBank/DDBJ databases">
        <title>Nepenthes gracilis genome sequencing.</title>
        <authorList>
            <person name="Fukushima K."/>
        </authorList>
    </citation>
    <scope>NUCLEOTIDE SEQUENCE</scope>
    <source>
        <strain evidence="2">SING2019-196</strain>
    </source>
</reference>
<dbReference type="Proteomes" id="UP001279734">
    <property type="component" value="Unassembled WGS sequence"/>
</dbReference>
<keyword evidence="3" id="KW-1185">Reference proteome</keyword>
<feature type="compositionally biased region" description="Basic and acidic residues" evidence="1">
    <location>
        <begin position="21"/>
        <end position="39"/>
    </location>
</feature>
<evidence type="ECO:0000313" key="2">
    <source>
        <dbReference type="EMBL" id="GMG99071.1"/>
    </source>
</evidence>
<protein>
    <submittedName>
        <fullName evidence="2">Uncharacterized protein</fullName>
    </submittedName>
</protein>
<accession>A0AAD3RVR8</accession>
<dbReference type="EMBL" id="BSYO01000001">
    <property type="protein sequence ID" value="GMG99071.1"/>
    <property type="molecule type" value="Genomic_DNA"/>
</dbReference>
<sequence length="98" mass="10659">MSAEITGTSGVKVQSGFSRDGPPKGKFDCKYLTNKKTESPTKQLPADSKNKSVFKPVKSDENAKTTAFSSKITAKTATTSVKRERKIYSLPGKDMIIL</sequence>
<evidence type="ECO:0000256" key="1">
    <source>
        <dbReference type="SAM" id="MobiDB-lite"/>
    </source>
</evidence>
<evidence type="ECO:0000313" key="3">
    <source>
        <dbReference type="Proteomes" id="UP001279734"/>
    </source>
</evidence>